<feature type="compositionally biased region" description="Low complexity" evidence="1">
    <location>
        <begin position="337"/>
        <end position="350"/>
    </location>
</feature>
<reference evidence="2 3" key="1">
    <citation type="submission" date="2014-11" db="EMBL/GenBank/DDBJ databases">
        <authorList>
            <person name="Zhu J."/>
            <person name="Qi W."/>
            <person name="Song R."/>
        </authorList>
    </citation>
    <scope>NUCLEOTIDE SEQUENCE [LARGE SCALE GENOMIC DNA]</scope>
</reference>
<dbReference type="AlphaFoldDB" id="A0A0G4ESH7"/>
<name>A0A0G4ESH7_VITBC</name>
<evidence type="ECO:0000313" key="2">
    <source>
        <dbReference type="EMBL" id="CEM00947.1"/>
    </source>
</evidence>
<feature type="region of interest" description="Disordered" evidence="1">
    <location>
        <begin position="161"/>
        <end position="180"/>
    </location>
</feature>
<dbReference type="PhylomeDB" id="A0A0G4ESH7"/>
<sequence>MQHHEQQQQHPVSYLCVGRRSRYLLSVKDVVRLRATCTWLRKLFGAAQLRDRLRHSLGSQAGLRRANVNGQQGPWGEMGDVIELAGQCGNCELPVTLSGADINAHTNKTAYVSAPRVLAQLKMVGPHIHFSDGSCLQLFQHGNGEVRTIVDEPGFELQVDPPLPAGDLSRRHRQPHDPPVRSRMYYSTDGWVSSGGLGIAEASVSSFAKLNILSVFTNTHQTNVTTTLLNRAVGGGRLDDLLMQSPHTPVAGCTTTLSRDIYGRWLVLSDGSHPFVALIDIRHLCLGNNIVDVRVVTTEAAACVGGLFKHRFPVTTQLARVALGAVAPFIFDGPVPQQQHQQQHQQQQQQQDDDSDDAAMRVTVWMTAVEVTVSQLRRRAAARPAADRSVKWGW</sequence>
<protein>
    <submittedName>
        <fullName evidence="2">Uncharacterized protein</fullName>
    </submittedName>
</protein>
<dbReference type="InParanoid" id="A0A0G4ESH7"/>
<evidence type="ECO:0000256" key="1">
    <source>
        <dbReference type="SAM" id="MobiDB-lite"/>
    </source>
</evidence>
<feature type="region of interest" description="Disordered" evidence="1">
    <location>
        <begin position="336"/>
        <end position="357"/>
    </location>
</feature>
<organism evidence="2 3">
    <name type="scientific">Vitrella brassicaformis (strain CCMP3155)</name>
    <dbReference type="NCBI Taxonomy" id="1169540"/>
    <lineage>
        <taxon>Eukaryota</taxon>
        <taxon>Sar</taxon>
        <taxon>Alveolata</taxon>
        <taxon>Colpodellida</taxon>
        <taxon>Vitrellaceae</taxon>
        <taxon>Vitrella</taxon>
    </lineage>
</organism>
<evidence type="ECO:0000313" key="3">
    <source>
        <dbReference type="Proteomes" id="UP000041254"/>
    </source>
</evidence>
<dbReference type="Proteomes" id="UP000041254">
    <property type="component" value="Unassembled WGS sequence"/>
</dbReference>
<proteinExistence type="predicted"/>
<gene>
    <name evidence="2" type="ORF">Vbra_8088</name>
</gene>
<dbReference type="VEuPathDB" id="CryptoDB:Vbra_8088"/>
<dbReference type="EMBL" id="CDMY01000302">
    <property type="protein sequence ID" value="CEM00947.1"/>
    <property type="molecule type" value="Genomic_DNA"/>
</dbReference>
<accession>A0A0G4ESH7</accession>
<keyword evidence="3" id="KW-1185">Reference proteome</keyword>